<evidence type="ECO:0000256" key="2">
    <source>
        <dbReference type="ARBA" id="ARBA00022723"/>
    </source>
</evidence>
<evidence type="ECO:0000313" key="9">
    <source>
        <dbReference type="Proteomes" id="UP000683507"/>
    </source>
</evidence>
<dbReference type="AlphaFoldDB" id="A0A916JRU2"/>
<dbReference type="SUPFAM" id="SSF46626">
    <property type="entry name" value="Cytochrome c"/>
    <property type="match status" value="1"/>
</dbReference>
<evidence type="ECO:0000313" key="8">
    <source>
        <dbReference type="EMBL" id="CAG5086358.1"/>
    </source>
</evidence>
<keyword evidence="2 4" id="KW-0479">Metal-binding</keyword>
<feature type="transmembrane region" description="Helical" evidence="5">
    <location>
        <begin position="198"/>
        <end position="219"/>
    </location>
</feature>
<keyword evidence="5" id="KW-0472">Membrane</keyword>
<gene>
    <name evidence="8" type="ORF">CRYO30217_03094</name>
</gene>
<dbReference type="PANTHER" id="PTHR39425">
    <property type="entry name" value="LIPOPROTEIN CYTOCHROME C"/>
    <property type="match status" value="1"/>
</dbReference>
<dbReference type="KEGG" id="ptan:CRYO30217_03094"/>
<evidence type="ECO:0000256" key="1">
    <source>
        <dbReference type="ARBA" id="ARBA00022617"/>
    </source>
</evidence>
<dbReference type="InterPro" id="IPR036909">
    <property type="entry name" value="Cyt_c-like_dom_sf"/>
</dbReference>
<dbReference type="Gene3D" id="1.10.760.10">
    <property type="entry name" value="Cytochrome c-like domain"/>
    <property type="match status" value="1"/>
</dbReference>
<evidence type="ECO:0000259" key="7">
    <source>
        <dbReference type="PROSITE" id="PS51007"/>
    </source>
</evidence>
<protein>
    <recommendedName>
        <fullName evidence="7">Cytochrome c domain-containing protein</fullName>
    </recommendedName>
</protein>
<evidence type="ECO:0000256" key="5">
    <source>
        <dbReference type="SAM" id="Phobius"/>
    </source>
</evidence>
<dbReference type="PANTHER" id="PTHR39425:SF1">
    <property type="entry name" value="CYTOCHROME C7-LIKE DOMAIN-CONTAINING PROTEIN"/>
    <property type="match status" value="1"/>
</dbReference>
<accession>A0A916JRU2</accession>
<dbReference type="Gene3D" id="3.90.10.10">
    <property type="entry name" value="Cytochrome C3"/>
    <property type="match status" value="2"/>
</dbReference>
<dbReference type="Pfam" id="PF00034">
    <property type="entry name" value="Cytochrom_C"/>
    <property type="match status" value="1"/>
</dbReference>
<dbReference type="GO" id="GO:0020037">
    <property type="term" value="F:heme binding"/>
    <property type="evidence" value="ECO:0007669"/>
    <property type="project" value="InterPro"/>
</dbReference>
<feature type="signal peptide" evidence="6">
    <location>
        <begin position="1"/>
        <end position="28"/>
    </location>
</feature>
<dbReference type="EMBL" id="OU015584">
    <property type="protein sequence ID" value="CAG5086358.1"/>
    <property type="molecule type" value="Genomic_DNA"/>
</dbReference>
<keyword evidence="5" id="KW-0812">Transmembrane</keyword>
<dbReference type="PROSITE" id="PS51007">
    <property type="entry name" value="CYTC"/>
    <property type="match status" value="1"/>
</dbReference>
<feature type="chain" id="PRO_5037425732" description="Cytochrome c domain-containing protein" evidence="6">
    <location>
        <begin position="29"/>
        <end position="457"/>
    </location>
</feature>
<keyword evidence="6" id="KW-0732">Signal</keyword>
<dbReference type="GO" id="GO:0046872">
    <property type="term" value="F:metal ion binding"/>
    <property type="evidence" value="ECO:0007669"/>
    <property type="project" value="UniProtKB-KW"/>
</dbReference>
<reference evidence="8" key="1">
    <citation type="submission" date="2021-04" db="EMBL/GenBank/DDBJ databases">
        <authorList>
            <person name="Rodrigo-Torres L."/>
            <person name="Arahal R. D."/>
            <person name="Lucena T."/>
        </authorList>
    </citation>
    <scope>NUCLEOTIDE SEQUENCE</scope>
    <source>
        <strain evidence="8">AS29M-1</strain>
    </source>
</reference>
<dbReference type="InterPro" id="IPR029467">
    <property type="entry name" value="Cyt_c7-like"/>
</dbReference>
<proteinExistence type="predicted"/>
<dbReference type="GO" id="GO:0009055">
    <property type="term" value="F:electron transfer activity"/>
    <property type="evidence" value="ECO:0007669"/>
    <property type="project" value="InterPro"/>
</dbReference>
<organism evidence="8 9">
    <name type="scientific">Parvicella tangerina</name>
    <dbReference type="NCBI Taxonomy" id="2829795"/>
    <lineage>
        <taxon>Bacteria</taxon>
        <taxon>Pseudomonadati</taxon>
        <taxon>Bacteroidota</taxon>
        <taxon>Flavobacteriia</taxon>
        <taxon>Flavobacteriales</taxon>
        <taxon>Parvicellaceae</taxon>
        <taxon>Parvicella</taxon>
    </lineage>
</organism>
<evidence type="ECO:0000256" key="6">
    <source>
        <dbReference type="SAM" id="SignalP"/>
    </source>
</evidence>
<dbReference type="SUPFAM" id="SSF48695">
    <property type="entry name" value="Multiheme cytochromes"/>
    <property type="match status" value="1"/>
</dbReference>
<keyword evidence="9" id="KW-1185">Reference proteome</keyword>
<evidence type="ECO:0000256" key="4">
    <source>
        <dbReference type="PROSITE-ProRule" id="PRU00433"/>
    </source>
</evidence>
<keyword evidence="3 4" id="KW-0408">Iron</keyword>
<dbReference type="Proteomes" id="UP000683507">
    <property type="component" value="Chromosome"/>
</dbReference>
<feature type="transmembrane region" description="Helical" evidence="5">
    <location>
        <begin position="151"/>
        <end position="170"/>
    </location>
</feature>
<evidence type="ECO:0000256" key="3">
    <source>
        <dbReference type="ARBA" id="ARBA00023004"/>
    </source>
</evidence>
<keyword evidence="1 4" id="KW-0349">Heme</keyword>
<dbReference type="InterPro" id="IPR009056">
    <property type="entry name" value="Cyt_c-like_dom"/>
</dbReference>
<feature type="domain" description="Cytochrome c" evidence="7">
    <location>
        <begin position="30"/>
        <end position="127"/>
    </location>
</feature>
<dbReference type="Pfam" id="PF14522">
    <property type="entry name" value="Cytochrome_C7"/>
    <property type="match status" value="1"/>
</dbReference>
<sequence>MKFHSVKKLGIICLLSMVFALFANPLSAQEDAGKGKELFKANCASCHKIDKPSTGPALQGAKQRWADAGEAELIYEWVQNNAALRGSGKSKRAEAVYKEWKEAAMTNFTALSKEDIDNILYYADTYVKDDGGGQDVVQVEGEDQKKGGVKVWLLILGIVLLFVVFAALGVRKKLAYIAAAEKGEDLGEEKTTMEKLGAWIYANWLFALLIFVVVVFAGLADILTRLATIGVYEDYQPSQVVAYDHSLHAGTMEIDCRYCHNSVEKSKHAGLPTTNVCMNCHANVWVSKKGTGENEIAKLHKAAGFDKELKGYIKDENGDVVEGDPIVWNKAHNLPDHVFFSHKQHVKVGGIDCMQCHGDVKTYTLGRVSTTAEINALIADNSDLGLVELTKPILTMGWCIECHDKKEIEVGPDASNPYYQEIHNRLKLRPDVYKNIKEDGVITVKELGGWECAKCHY</sequence>
<dbReference type="CDD" id="cd08168">
    <property type="entry name" value="Cytochrom_C3"/>
    <property type="match status" value="2"/>
</dbReference>
<keyword evidence="5" id="KW-1133">Transmembrane helix</keyword>
<name>A0A916JRU2_9FLAO</name>
<dbReference type="InterPro" id="IPR036280">
    <property type="entry name" value="Multihaem_cyt_sf"/>
</dbReference>